<proteinExistence type="predicted"/>
<dbReference type="KEGG" id="haby:HLVA_18210"/>
<dbReference type="InterPro" id="IPR017853">
    <property type="entry name" value="GH"/>
</dbReference>
<evidence type="ECO:0000313" key="2">
    <source>
        <dbReference type="Proteomes" id="UP001321582"/>
    </source>
</evidence>
<dbReference type="SUPFAM" id="SSF51445">
    <property type="entry name" value="(Trans)glycosidases"/>
    <property type="match status" value="1"/>
</dbReference>
<keyword evidence="2" id="KW-1185">Reference proteome</keyword>
<dbReference type="RefSeq" id="WP_307904105.1">
    <property type="nucleotide sequence ID" value="NZ_AP027059.1"/>
</dbReference>
<dbReference type="AlphaFoldDB" id="A0AAU9DMK3"/>
<reference evidence="1 2" key="1">
    <citation type="submission" date="2022-11" db="EMBL/GenBank/DDBJ databases">
        <title>Haliovirga abyssi gen. nov., sp. nov., a mesophilic fermentative bacterium isolated from the Iheya North hydrothermal field and the proposal of Haliovirgaceae fam. nov.</title>
        <authorList>
            <person name="Miyazaki U."/>
            <person name="Tame A."/>
            <person name="Miyazaki J."/>
            <person name="Takai K."/>
            <person name="Sawayama S."/>
            <person name="Kitajima M."/>
            <person name="Okamoto A."/>
            <person name="Nakagawa S."/>
        </authorList>
    </citation>
    <scope>NUCLEOTIDE SEQUENCE [LARGE SCALE GENOMIC DNA]</scope>
    <source>
        <strain evidence="1 2">IC12</strain>
    </source>
</reference>
<dbReference type="Proteomes" id="UP001321582">
    <property type="component" value="Chromosome"/>
</dbReference>
<dbReference type="Gene3D" id="3.20.20.80">
    <property type="entry name" value="Glycosidases"/>
    <property type="match status" value="1"/>
</dbReference>
<accession>A0AAU9DMK3</accession>
<gene>
    <name evidence="1" type="ORF">HLVA_18210</name>
</gene>
<sequence length="347" mass="41738">MNIKKIKIVFILFMLITPYIFSKEGIIVGNDDKILKTFRDGKKEDIIKLADDMSRKYSSVILHLGSRYVFKKGSFFYYKTSRENLQIFSNHLKKNNIKLYLWFFDSYGEEKFNEIYEKYKSIFNENIDALKKLDIEYSGLVVDFERINGASNKFKKRNNEKLIEILKYVRGNLKNKKLYIFASIVDSKIENKNRGYSEDEILKYVDNIIPMLYIKDEGFVIKKGLVYPVMRDERVNQLIKYYKSKKYKIAVSWENGIIIKKGDNLYFIKTAYRDNIIFKNLKEIMKVDFEKYRIYYYQAKNNFDIKRNDLVVEKISKGNVLYFIELKENIKQDTDFIWEYFLVNRKI</sequence>
<protein>
    <recommendedName>
        <fullName evidence="3">GH18 domain-containing protein</fullName>
    </recommendedName>
</protein>
<evidence type="ECO:0000313" key="1">
    <source>
        <dbReference type="EMBL" id="BDU51252.1"/>
    </source>
</evidence>
<name>A0AAU9DMK3_9FUSO</name>
<organism evidence="1 2">
    <name type="scientific">Haliovirga abyssi</name>
    <dbReference type="NCBI Taxonomy" id="2996794"/>
    <lineage>
        <taxon>Bacteria</taxon>
        <taxon>Fusobacteriati</taxon>
        <taxon>Fusobacteriota</taxon>
        <taxon>Fusobacteriia</taxon>
        <taxon>Fusobacteriales</taxon>
        <taxon>Haliovirgaceae</taxon>
        <taxon>Haliovirga</taxon>
    </lineage>
</organism>
<evidence type="ECO:0008006" key="3">
    <source>
        <dbReference type="Google" id="ProtNLM"/>
    </source>
</evidence>
<dbReference type="EMBL" id="AP027059">
    <property type="protein sequence ID" value="BDU51252.1"/>
    <property type="molecule type" value="Genomic_DNA"/>
</dbReference>